<evidence type="ECO:0000256" key="4">
    <source>
        <dbReference type="ARBA" id="ARBA00022679"/>
    </source>
</evidence>
<gene>
    <name evidence="9" type="primary">walK_21</name>
    <name evidence="9" type="ORF">SDC9_177042</name>
</gene>
<evidence type="ECO:0000313" key="9">
    <source>
        <dbReference type="EMBL" id="MPN29589.1"/>
    </source>
</evidence>
<dbReference type="EC" id="2.7.13.3" evidence="2"/>
<organism evidence="9">
    <name type="scientific">bioreactor metagenome</name>
    <dbReference type="NCBI Taxonomy" id="1076179"/>
    <lineage>
        <taxon>unclassified sequences</taxon>
        <taxon>metagenomes</taxon>
        <taxon>ecological metagenomes</taxon>
    </lineage>
</organism>
<dbReference type="GO" id="GO:0005886">
    <property type="term" value="C:plasma membrane"/>
    <property type="evidence" value="ECO:0007669"/>
    <property type="project" value="TreeGrafter"/>
</dbReference>
<dbReference type="PANTHER" id="PTHR45453">
    <property type="entry name" value="PHOSPHATE REGULON SENSOR PROTEIN PHOR"/>
    <property type="match status" value="1"/>
</dbReference>
<keyword evidence="4 9" id="KW-0808">Transferase</keyword>
<dbReference type="Gene3D" id="3.30.565.10">
    <property type="entry name" value="Histidine kinase-like ATPase, C-terminal domain"/>
    <property type="match status" value="1"/>
</dbReference>
<dbReference type="PANTHER" id="PTHR45453:SF1">
    <property type="entry name" value="PHOSPHATE REGULON SENSOR PROTEIN PHOR"/>
    <property type="match status" value="1"/>
</dbReference>
<evidence type="ECO:0000259" key="8">
    <source>
        <dbReference type="PROSITE" id="PS50109"/>
    </source>
</evidence>
<keyword evidence="6" id="KW-0902">Two-component regulatory system</keyword>
<evidence type="ECO:0000256" key="7">
    <source>
        <dbReference type="SAM" id="MobiDB-lite"/>
    </source>
</evidence>
<evidence type="ECO:0000256" key="1">
    <source>
        <dbReference type="ARBA" id="ARBA00000085"/>
    </source>
</evidence>
<keyword evidence="3" id="KW-0597">Phosphoprotein</keyword>
<proteinExistence type="predicted"/>
<reference evidence="9" key="1">
    <citation type="submission" date="2019-08" db="EMBL/GenBank/DDBJ databases">
        <authorList>
            <person name="Kucharzyk K."/>
            <person name="Murdoch R.W."/>
            <person name="Higgins S."/>
            <person name="Loffler F."/>
        </authorList>
    </citation>
    <scope>NUCLEOTIDE SEQUENCE</scope>
</reference>
<evidence type="ECO:0000256" key="6">
    <source>
        <dbReference type="ARBA" id="ARBA00023012"/>
    </source>
</evidence>
<dbReference type="GO" id="GO:0016036">
    <property type="term" value="P:cellular response to phosphate starvation"/>
    <property type="evidence" value="ECO:0007669"/>
    <property type="project" value="TreeGrafter"/>
</dbReference>
<dbReference type="InterPro" id="IPR036890">
    <property type="entry name" value="HATPase_C_sf"/>
</dbReference>
<dbReference type="Pfam" id="PF02518">
    <property type="entry name" value="HATPase_c"/>
    <property type="match status" value="1"/>
</dbReference>
<evidence type="ECO:0000256" key="5">
    <source>
        <dbReference type="ARBA" id="ARBA00022777"/>
    </source>
</evidence>
<dbReference type="GO" id="GO:0000155">
    <property type="term" value="F:phosphorelay sensor kinase activity"/>
    <property type="evidence" value="ECO:0007669"/>
    <property type="project" value="TreeGrafter"/>
</dbReference>
<protein>
    <recommendedName>
        <fullName evidence="2">histidine kinase</fullName>
        <ecNumber evidence="2">2.7.13.3</ecNumber>
    </recommendedName>
</protein>
<feature type="domain" description="Histidine kinase" evidence="8">
    <location>
        <begin position="1"/>
        <end position="105"/>
    </location>
</feature>
<dbReference type="AlphaFoldDB" id="A0A645GV05"/>
<feature type="region of interest" description="Disordered" evidence="7">
    <location>
        <begin position="105"/>
        <end position="132"/>
    </location>
</feature>
<comment type="catalytic activity">
    <reaction evidence="1">
        <text>ATP + protein L-histidine = ADP + protein N-phospho-L-histidine.</text>
        <dbReference type="EC" id="2.7.13.3"/>
    </reaction>
</comment>
<dbReference type="InterPro" id="IPR005467">
    <property type="entry name" value="His_kinase_dom"/>
</dbReference>
<name>A0A645GV05_9ZZZZ</name>
<accession>A0A645GV05</accession>
<keyword evidence="5 9" id="KW-0418">Kinase</keyword>
<dbReference type="SMART" id="SM00387">
    <property type="entry name" value="HATPase_c"/>
    <property type="match status" value="1"/>
</dbReference>
<sequence>MLENLIVNALKYSLAGSRIFIDLVQQGDLVIFAIKNTANYEMDFDEEEILQRFARGDKTRSSEGSGLGLAIAQSFTEACGGFFNIGIDGDQFRASVTFCKIPPEEIESDETNQQDADIAISELPAKKEALDQ</sequence>
<dbReference type="SUPFAM" id="SSF55874">
    <property type="entry name" value="ATPase domain of HSP90 chaperone/DNA topoisomerase II/histidine kinase"/>
    <property type="match status" value="1"/>
</dbReference>
<evidence type="ECO:0000256" key="3">
    <source>
        <dbReference type="ARBA" id="ARBA00022553"/>
    </source>
</evidence>
<dbReference type="InterPro" id="IPR050351">
    <property type="entry name" value="BphY/WalK/GraS-like"/>
</dbReference>
<dbReference type="PROSITE" id="PS50109">
    <property type="entry name" value="HIS_KIN"/>
    <property type="match status" value="1"/>
</dbReference>
<dbReference type="GO" id="GO:0004721">
    <property type="term" value="F:phosphoprotein phosphatase activity"/>
    <property type="evidence" value="ECO:0007669"/>
    <property type="project" value="TreeGrafter"/>
</dbReference>
<dbReference type="InterPro" id="IPR003594">
    <property type="entry name" value="HATPase_dom"/>
</dbReference>
<evidence type="ECO:0000256" key="2">
    <source>
        <dbReference type="ARBA" id="ARBA00012438"/>
    </source>
</evidence>
<dbReference type="EMBL" id="VSSQ01080358">
    <property type="protein sequence ID" value="MPN29589.1"/>
    <property type="molecule type" value="Genomic_DNA"/>
</dbReference>
<comment type="caution">
    <text evidence="9">The sequence shown here is derived from an EMBL/GenBank/DDBJ whole genome shotgun (WGS) entry which is preliminary data.</text>
</comment>